<evidence type="ECO:0000259" key="9">
    <source>
        <dbReference type="Pfam" id="PF00249"/>
    </source>
</evidence>
<dbReference type="GO" id="GO:0010158">
    <property type="term" value="P:abaxial cell fate specification"/>
    <property type="evidence" value="ECO:0007669"/>
    <property type="project" value="InterPro"/>
</dbReference>
<keyword evidence="6" id="KW-0804">Transcription</keyword>
<dbReference type="NCBIfam" id="TIGR01557">
    <property type="entry name" value="myb_SHAQKYF"/>
    <property type="match status" value="1"/>
</dbReference>
<comment type="subcellular location">
    <subcellularLocation>
        <location evidence="1">Nucleus</location>
    </subcellularLocation>
</comment>
<dbReference type="Gene3D" id="1.10.10.60">
    <property type="entry name" value="Homeodomain-like"/>
    <property type="match status" value="1"/>
</dbReference>
<evidence type="ECO:0000256" key="6">
    <source>
        <dbReference type="ARBA" id="ARBA00023163"/>
    </source>
</evidence>
<dbReference type="PANTHER" id="PTHR31496:SF28">
    <property type="entry name" value="G2-LIKE TRANSCRIPTION FACTOR"/>
    <property type="match status" value="1"/>
</dbReference>
<evidence type="ECO:0000256" key="5">
    <source>
        <dbReference type="ARBA" id="ARBA00023125"/>
    </source>
</evidence>
<organism evidence="10 11">
    <name type="scientific">Eragrostis curvula</name>
    <name type="common">weeping love grass</name>
    <dbReference type="NCBI Taxonomy" id="38414"/>
    <lineage>
        <taxon>Eukaryota</taxon>
        <taxon>Viridiplantae</taxon>
        <taxon>Streptophyta</taxon>
        <taxon>Embryophyta</taxon>
        <taxon>Tracheophyta</taxon>
        <taxon>Spermatophyta</taxon>
        <taxon>Magnoliopsida</taxon>
        <taxon>Liliopsida</taxon>
        <taxon>Poales</taxon>
        <taxon>Poaceae</taxon>
        <taxon>PACMAD clade</taxon>
        <taxon>Chloridoideae</taxon>
        <taxon>Eragrostideae</taxon>
        <taxon>Eragrostidinae</taxon>
        <taxon>Eragrostis</taxon>
    </lineage>
</organism>
<evidence type="ECO:0000313" key="11">
    <source>
        <dbReference type="Proteomes" id="UP000324897"/>
    </source>
</evidence>
<dbReference type="InterPro" id="IPR006447">
    <property type="entry name" value="Myb_dom_plants"/>
</dbReference>
<dbReference type="Pfam" id="PF00249">
    <property type="entry name" value="Myb_DNA-binding"/>
    <property type="match status" value="1"/>
</dbReference>
<dbReference type="GO" id="GO:0000976">
    <property type="term" value="F:transcription cis-regulatory region binding"/>
    <property type="evidence" value="ECO:0007669"/>
    <property type="project" value="InterPro"/>
</dbReference>
<feature type="compositionally biased region" description="Basic and acidic residues" evidence="8">
    <location>
        <begin position="1"/>
        <end position="11"/>
    </location>
</feature>
<comment type="caution">
    <text evidence="10">The sequence shown here is derived from an EMBL/GenBank/DDBJ whole genome shotgun (WGS) entry which is preliminary data.</text>
</comment>
<dbReference type="InterPro" id="IPR009057">
    <property type="entry name" value="Homeodomain-like_sf"/>
</dbReference>
<evidence type="ECO:0000256" key="4">
    <source>
        <dbReference type="ARBA" id="ARBA00023015"/>
    </source>
</evidence>
<keyword evidence="11" id="KW-1185">Reference proteome</keyword>
<proteinExistence type="predicted"/>
<sequence>MAQQDTVHRSPCDSQQQRLHQPGQIHRFKKSSSGSQTLSGGATRSGNGSGGGKRSSRAPRMRWTTALHAHFVHAVELLGGHERATPKSVLELMNVKDLTLAHVKSHLQASN</sequence>
<dbReference type="FunFam" id="1.10.10.60:FF:000002">
    <property type="entry name" value="Myb family transcription factor"/>
    <property type="match status" value="1"/>
</dbReference>
<evidence type="ECO:0000256" key="1">
    <source>
        <dbReference type="ARBA" id="ARBA00004123"/>
    </source>
</evidence>
<dbReference type="Proteomes" id="UP000324897">
    <property type="component" value="Chromosome 5"/>
</dbReference>
<dbReference type="PANTHER" id="PTHR31496">
    <property type="entry name" value="TRANSCRIPTION FACTOR KAN2-RELATED"/>
    <property type="match status" value="1"/>
</dbReference>
<dbReference type="Gramene" id="TVU46084">
    <property type="protein sequence ID" value="TVU46084"/>
    <property type="gene ID" value="EJB05_05602"/>
</dbReference>
<protein>
    <recommendedName>
        <fullName evidence="9">Myb-like domain-containing protein</fullName>
    </recommendedName>
</protein>
<feature type="domain" description="Myb-like" evidence="9">
    <location>
        <begin position="60"/>
        <end position="108"/>
    </location>
</feature>
<dbReference type="GO" id="GO:0005634">
    <property type="term" value="C:nucleus"/>
    <property type="evidence" value="ECO:0007669"/>
    <property type="project" value="UniProtKB-SubCell"/>
</dbReference>
<keyword evidence="4" id="KW-0805">Transcription regulation</keyword>
<evidence type="ECO:0000256" key="2">
    <source>
        <dbReference type="ARBA" id="ARBA00022473"/>
    </source>
</evidence>
<dbReference type="SUPFAM" id="SSF46689">
    <property type="entry name" value="Homeodomain-like"/>
    <property type="match status" value="1"/>
</dbReference>
<dbReference type="GO" id="GO:0006355">
    <property type="term" value="P:regulation of DNA-templated transcription"/>
    <property type="evidence" value="ECO:0007669"/>
    <property type="project" value="InterPro"/>
</dbReference>
<feature type="region of interest" description="Disordered" evidence="8">
    <location>
        <begin position="1"/>
        <end position="62"/>
    </location>
</feature>
<dbReference type="InterPro" id="IPR001005">
    <property type="entry name" value="SANT/Myb"/>
</dbReference>
<dbReference type="EMBL" id="RWGY01000004">
    <property type="protein sequence ID" value="TVU46084.1"/>
    <property type="molecule type" value="Genomic_DNA"/>
</dbReference>
<name>A0A5J9WFN6_9POAL</name>
<keyword evidence="7" id="KW-0539">Nucleus</keyword>
<keyword evidence="2" id="KW-0217">Developmental protein</keyword>
<evidence type="ECO:0000256" key="7">
    <source>
        <dbReference type="ARBA" id="ARBA00023242"/>
    </source>
</evidence>
<accession>A0A5J9WFN6</accession>
<feature type="non-terminal residue" evidence="10">
    <location>
        <position position="1"/>
    </location>
</feature>
<dbReference type="OrthoDB" id="551907at2759"/>
<evidence type="ECO:0000313" key="10">
    <source>
        <dbReference type="EMBL" id="TVU46084.1"/>
    </source>
</evidence>
<dbReference type="InterPro" id="IPR044847">
    <property type="entry name" value="KAN_fam"/>
</dbReference>
<gene>
    <name evidence="10" type="ORF">EJB05_05602</name>
</gene>
<evidence type="ECO:0000256" key="3">
    <source>
        <dbReference type="ARBA" id="ARBA00022782"/>
    </source>
</evidence>
<keyword evidence="5" id="KW-0238">DNA-binding</keyword>
<evidence type="ECO:0000256" key="8">
    <source>
        <dbReference type="SAM" id="MobiDB-lite"/>
    </source>
</evidence>
<dbReference type="AlphaFoldDB" id="A0A5J9WFN6"/>
<reference evidence="10 11" key="1">
    <citation type="journal article" date="2019" name="Sci. Rep.">
        <title>A high-quality genome of Eragrostis curvula grass provides insights into Poaceae evolution and supports new strategies to enhance forage quality.</title>
        <authorList>
            <person name="Carballo J."/>
            <person name="Santos B.A.C.M."/>
            <person name="Zappacosta D."/>
            <person name="Garbus I."/>
            <person name="Selva J.P."/>
            <person name="Gallo C.A."/>
            <person name="Diaz A."/>
            <person name="Albertini E."/>
            <person name="Caccamo M."/>
            <person name="Echenique V."/>
        </authorList>
    </citation>
    <scope>NUCLEOTIDE SEQUENCE [LARGE SCALE GENOMIC DNA]</scope>
    <source>
        <strain evidence="11">cv. Victoria</strain>
        <tissue evidence="10">Leaf</tissue>
    </source>
</reference>
<keyword evidence="3" id="KW-0221">Differentiation</keyword>